<evidence type="ECO:0000313" key="3">
    <source>
        <dbReference type="Proteomes" id="UP000798602"/>
    </source>
</evidence>
<protein>
    <recommendedName>
        <fullName evidence="4">Lipoprotein</fullName>
    </recommendedName>
</protein>
<proteinExistence type="predicted"/>
<dbReference type="EMBL" id="JAABLM010000002">
    <property type="protein sequence ID" value="NBL63969.1"/>
    <property type="molecule type" value="Genomic_DNA"/>
</dbReference>
<evidence type="ECO:0000256" key="1">
    <source>
        <dbReference type="SAM" id="SignalP"/>
    </source>
</evidence>
<dbReference type="Proteomes" id="UP000798602">
    <property type="component" value="Unassembled WGS sequence"/>
</dbReference>
<evidence type="ECO:0008006" key="4">
    <source>
        <dbReference type="Google" id="ProtNLM"/>
    </source>
</evidence>
<gene>
    <name evidence="2" type="ORF">GV828_02010</name>
</gene>
<dbReference type="PROSITE" id="PS51257">
    <property type="entry name" value="PROKAR_LIPOPROTEIN"/>
    <property type="match status" value="1"/>
</dbReference>
<sequence length="140" mass="16474">MKIWASLLTVMLIAACASTPNSAKNNFPKETEQITGDTLRIANDELEYEVIIIDPGFNGWVVSNARPRGYYSQQYLESRNQDWVIGWNNYFYRGHDLFLMPIEYSRKIDYGYEVNYLLFKYLTYYQIKNNIKLGTFAPRI</sequence>
<comment type="caution">
    <text evidence="2">The sequence shown here is derived from an EMBL/GenBank/DDBJ whole genome shotgun (WGS) entry which is preliminary data.</text>
</comment>
<evidence type="ECO:0000313" key="2">
    <source>
        <dbReference type="EMBL" id="NBL63969.1"/>
    </source>
</evidence>
<keyword evidence="3" id="KW-1185">Reference proteome</keyword>
<dbReference type="RefSeq" id="WP_166535797.1">
    <property type="nucleotide sequence ID" value="NZ_JAABLM010000002.1"/>
</dbReference>
<organism evidence="2 3">
    <name type="scientific">Flavobacterium ichthyis</name>
    <dbReference type="NCBI Taxonomy" id="2698827"/>
    <lineage>
        <taxon>Bacteria</taxon>
        <taxon>Pseudomonadati</taxon>
        <taxon>Bacteroidota</taxon>
        <taxon>Flavobacteriia</taxon>
        <taxon>Flavobacteriales</taxon>
        <taxon>Flavobacteriaceae</taxon>
        <taxon>Flavobacterium</taxon>
    </lineage>
</organism>
<accession>A0ABW9Z5L4</accession>
<keyword evidence="1" id="KW-0732">Signal</keyword>
<reference evidence="3" key="1">
    <citation type="submission" date="2020-01" db="EMBL/GenBank/DDBJ databases">
        <title>Sphingomonas sp. strain CSW-10.</title>
        <authorList>
            <person name="Chen W.-M."/>
        </authorList>
    </citation>
    <scope>NUCLEOTIDE SEQUENCE [LARGE SCALE GENOMIC DNA]</scope>
    <source>
        <strain evidence="3">NST-5</strain>
    </source>
</reference>
<feature type="chain" id="PRO_5046756833" description="Lipoprotein" evidence="1">
    <location>
        <begin position="24"/>
        <end position="140"/>
    </location>
</feature>
<dbReference type="Pfam" id="PF19643">
    <property type="entry name" value="DUF6146"/>
    <property type="match status" value="1"/>
</dbReference>
<name>A0ABW9Z5L4_9FLAO</name>
<dbReference type="InterPro" id="IPR046144">
    <property type="entry name" value="DUF6146"/>
</dbReference>
<feature type="signal peptide" evidence="1">
    <location>
        <begin position="1"/>
        <end position="23"/>
    </location>
</feature>